<dbReference type="Proteomes" id="UP000323597">
    <property type="component" value="Chromosome A07"/>
</dbReference>
<organism evidence="1 2">
    <name type="scientific">Gossypium mustelinum</name>
    <name type="common">Cotton</name>
    <name type="synonym">Gossypium caicoense</name>
    <dbReference type="NCBI Taxonomy" id="34275"/>
    <lineage>
        <taxon>Eukaryota</taxon>
        <taxon>Viridiplantae</taxon>
        <taxon>Streptophyta</taxon>
        <taxon>Embryophyta</taxon>
        <taxon>Tracheophyta</taxon>
        <taxon>Spermatophyta</taxon>
        <taxon>Magnoliopsida</taxon>
        <taxon>eudicotyledons</taxon>
        <taxon>Gunneridae</taxon>
        <taxon>Pentapetalae</taxon>
        <taxon>rosids</taxon>
        <taxon>malvids</taxon>
        <taxon>Malvales</taxon>
        <taxon>Malvaceae</taxon>
        <taxon>Malvoideae</taxon>
        <taxon>Gossypium</taxon>
    </lineage>
</organism>
<protein>
    <submittedName>
        <fullName evidence="1">Uncharacterized protein</fullName>
    </submittedName>
</protein>
<gene>
    <name evidence="1" type="ORF">E1A91_A07G148900v1</name>
</gene>
<dbReference type="EMBL" id="CM017642">
    <property type="protein sequence ID" value="TYJ26851.1"/>
    <property type="molecule type" value="Genomic_DNA"/>
</dbReference>
<dbReference type="AlphaFoldDB" id="A0A5D2YP24"/>
<evidence type="ECO:0000313" key="2">
    <source>
        <dbReference type="Proteomes" id="UP000323597"/>
    </source>
</evidence>
<accession>A0A5D2YP24</accession>
<sequence length="76" mass="8621">MMKSFDQFLFIICADLSHDGFLFSDLSVSAAFRSGFELLVNILSSFTISLGFQDLGSSLKINPFFKRSLTFVRNQR</sequence>
<proteinExistence type="predicted"/>
<name>A0A5D2YP24_GOSMU</name>
<keyword evidence="2" id="KW-1185">Reference proteome</keyword>
<reference evidence="1 2" key="1">
    <citation type="submission" date="2019-07" db="EMBL/GenBank/DDBJ databases">
        <title>WGS assembly of Gossypium mustelinum.</title>
        <authorList>
            <person name="Chen Z.J."/>
            <person name="Sreedasyam A."/>
            <person name="Ando A."/>
            <person name="Song Q."/>
            <person name="De L."/>
            <person name="Hulse-Kemp A."/>
            <person name="Ding M."/>
            <person name="Ye W."/>
            <person name="Kirkbride R."/>
            <person name="Jenkins J."/>
            <person name="Plott C."/>
            <person name="Lovell J."/>
            <person name="Lin Y.-M."/>
            <person name="Vaughn R."/>
            <person name="Liu B."/>
            <person name="Li W."/>
            <person name="Simpson S."/>
            <person name="Scheffler B."/>
            <person name="Saski C."/>
            <person name="Grover C."/>
            <person name="Hu G."/>
            <person name="Conover J."/>
            <person name="Carlson J."/>
            <person name="Shu S."/>
            <person name="Boston L."/>
            <person name="Williams M."/>
            <person name="Peterson D."/>
            <person name="Mcgee K."/>
            <person name="Jones D."/>
            <person name="Wendel J."/>
            <person name="Stelly D."/>
            <person name="Grimwood J."/>
            <person name="Schmutz J."/>
        </authorList>
    </citation>
    <scope>NUCLEOTIDE SEQUENCE [LARGE SCALE GENOMIC DNA]</scope>
    <source>
        <strain evidence="1">1408120.09</strain>
    </source>
</reference>
<evidence type="ECO:0000313" key="1">
    <source>
        <dbReference type="EMBL" id="TYJ26851.1"/>
    </source>
</evidence>